<feature type="transmembrane region" description="Helical" evidence="1">
    <location>
        <begin position="28"/>
        <end position="47"/>
    </location>
</feature>
<comment type="caution">
    <text evidence="2">The sequence shown here is derived from an EMBL/GenBank/DDBJ whole genome shotgun (WGS) entry which is preliminary data.</text>
</comment>
<dbReference type="PATRIC" id="fig|67855.3.peg.1493"/>
<feature type="transmembrane region" description="Helical" evidence="1">
    <location>
        <begin position="120"/>
        <end position="139"/>
    </location>
</feature>
<keyword evidence="3" id="KW-1185">Reference proteome</keyword>
<feature type="transmembrane region" description="Helical" evidence="1">
    <location>
        <begin position="241"/>
        <end position="262"/>
    </location>
</feature>
<feature type="transmembrane region" description="Helical" evidence="1">
    <location>
        <begin position="97"/>
        <end position="114"/>
    </location>
</feature>
<dbReference type="InterPro" id="IPR037185">
    <property type="entry name" value="EmrE-like"/>
</dbReference>
<evidence type="ECO:0000313" key="2">
    <source>
        <dbReference type="EMBL" id="KMK51261.1"/>
    </source>
</evidence>
<feature type="transmembrane region" description="Helical" evidence="1">
    <location>
        <begin position="182"/>
        <end position="201"/>
    </location>
</feature>
<organism evidence="2 3">
    <name type="scientific">Muribacter muris</name>
    <dbReference type="NCBI Taxonomy" id="67855"/>
    <lineage>
        <taxon>Bacteria</taxon>
        <taxon>Pseudomonadati</taxon>
        <taxon>Pseudomonadota</taxon>
        <taxon>Gammaproteobacteria</taxon>
        <taxon>Pasteurellales</taxon>
        <taxon>Pasteurellaceae</taxon>
        <taxon>Muribacter</taxon>
    </lineage>
</organism>
<proteinExistence type="predicted"/>
<keyword evidence="1" id="KW-0472">Membrane</keyword>
<protein>
    <submittedName>
        <fullName evidence="2">Membrane protein</fullName>
    </submittedName>
</protein>
<dbReference type="SUPFAM" id="SSF103481">
    <property type="entry name" value="Multidrug resistance efflux transporter EmrE"/>
    <property type="match status" value="1"/>
</dbReference>
<feature type="transmembrane region" description="Helical" evidence="1">
    <location>
        <begin position="67"/>
        <end position="85"/>
    </location>
</feature>
<dbReference type="Proteomes" id="UP000036270">
    <property type="component" value="Unassembled WGS sequence"/>
</dbReference>
<keyword evidence="1" id="KW-1133">Transmembrane helix</keyword>
<feature type="transmembrane region" description="Helical" evidence="1">
    <location>
        <begin position="151"/>
        <end position="170"/>
    </location>
</feature>
<dbReference type="EMBL" id="JWIZ01000042">
    <property type="protein sequence ID" value="KMK51261.1"/>
    <property type="molecule type" value="Genomic_DNA"/>
</dbReference>
<accession>A0A0J5P4Q8</accession>
<feature type="transmembrane region" description="Helical" evidence="1">
    <location>
        <begin position="6"/>
        <end position="21"/>
    </location>
</feature>
<gene>
    <name evidence="2" type="ORF">RO21_07300</name>
</gene>
<name>A0A0J5P4Q8_9PAST</name>
<reference evidence="2 3" key="1">
    <citation type="submission" date="2014-12" db="EMBL/GenBank/DDBJ databases">
        <title>Reclassification of Actinobacillus muris as Muribacter muris.</title>
        <authorList>
            <person name="Christensen H."/>
            <person name="Nicklas W."/>
            <person name="Bisgaard M."/>
        </authorList>
    </citation>
    <scope>NUCLEOTIDE SEQUENCE [LARGE SCALE GENOMIC DNA]</scope>
    <source>
        <strain evidence="2 3">Ackerman80-443D</strain>
    </source>
</reference>
<dbReference type="AlphaFoldDB" id="A0A0J5P4Q8"/>
<dbReference type="RefSeq" id="WP_047977143.1">
    <property type="nucleotide sequence ID" value="NZ_JWIZ01000042.1"/>
</dbReference>
<keyword evidence="1" id="KW-0812">Transmembrane</keyword>
<dbReference type="STRING" id="67855.RO21_07300"/>
<feature type="transmembrane region" description="Helical" evidence="1">
    <location>
        <begin position="269"/>
        <end position="287"/>
    </location>
</feature>
<evidence type="ECO:0000256" key="1">
    <source>
        <dbReference type="SAM" id="Phobius"/>
    </source>
</evidence>
<sequence>MLQLVFAVLCSVSVGVLIKIARSKGIFIAQSIAVNYLVAIALCYSLLKPNFNGQTLVQIVAENPSAYIFLALGLLLPSVFLIQAKALEFAGIIRTDAAQRLSLFLPIFAAFTLFGEAVTFPKLFALILAFSALGCLLWRSQTGIDSKGGKTALISLALVWVGFGIIDILFKQMAKSGSAFPLTLLIAFIGAGCVMFIYLLLKRTQWHLASIGVGILLGGLNFGNILFYIQAHQAMKDDPTLVFTGMNLGVIGLGTLIGALVFKEKINKINYIGVAVAIVAIVCLFYWR</sequence>
<feature type="transmembrane region" description="Helical" evidence="1">
    <location>
        <begin position="208"/>
        <end position="229"/>
    </location>
</feature>
<evidence type="ECO:0000313" key="3">
    <source>
        <dbReference type="Proteomes" id="UP000036270"/>
    </source>
</evidence>